<evidence type="ECO:0000313" key="12">
    <source>
        <dbReference type="Proteomes" id="UP000325440"/>
    </source>
</evidence>
<keyword evidence="5" id="KW-1000">Mitochondrion outer membrane</keyword>
<dbReference type="InterPro" id="IPR002056">
    <property type="entry name" value="MAS20"/>
</dbReference>
<comment type="similarity">
    <text evidence="2">Belongs to the Tom20 family.</text>
</comment>
<dbReference type="GO" id="GO:0030150">
    <property type="term" value="P:protein import into mitochondrial matrix"/>
    <property type="evidence" value="ECO:0007669"/>
    <property type="project" value="TreeGrafter"/>
</dbReference>
<proteinExistence type="inferred from homology"/>
<dbReference type="Gene3D" id="1.20.960.10">
    <property type="entry name" value="Mitochondrial outer membrane translocase complex, subunit Tom20 domain"/>
    <property type="match status" value="1"/>
</dbReference>
<gene>
    <name evidence="11" type="ORF">CINCED_3A000416</name>
</gene>
<dbReference type="AlphaFoldDB" id="A0A5E4NJS2"/>
<keyword evidence="6" id="KW-0653">Protein transport</keyword>
<evidence type="ECO:0000256" key="2">
    <source>
        <dbReference type="ARBA" id="ARBA00005792"/>
    </source>
</evidence>
<keyword evidence="4 10" id="KW-0812">Transmembrane</keyword>
<dbReference type="GO" id="GO:0005742">
    <property type="term" value="C:mitochondrial outer membrane translocase complex"/>
    <property type="evidence" value="ECO:0007669"/>
    <property type="project" value="InterPro"/>
</dbReference>
<dbReference type="Pfam" id="PF02064">
    <property type="entry name" value="MAS20"/>
    <property type="match status" value="1"/>
</dbReference>
<keyword evidence="3" id="KW-0813">Transport</keyword>
<name>A0A5E4NJS2_9HEMI</name>
<protein>
    <submittedName>
        <fullName evidence="11">Protein import receptor MAS20,Mitochondrial outer membrane translocase complex, subunit Tom20 domain</fullName>
    </submittedName>
</protein>
<evidence type="ECO:0000256" key="8">
    <source>
        <dbReference type="ARBA" id="ARBA00023128"/>
    </source>
</evidence>
<dbReference type="PANTHER" id="PTHR12430">
    <property type="entry name" value="MITOCHONDRIAL IMPORT RECEPTOR SUBUNIT TOM20"/>
    <property type="match status" value="1"/>
</dbReference>
<evidence type="ECO:0000256" key="5">
    <source>
        <dbReference type="ARBA" id="ARBA00022787"/>
    </source>
</evidence>
<evidence type="ECO:0000256" key="7">
    <source>
        <dbReference type="ARBA" id="ARBA00022989"/>
    </source>
</evidence>
<dbReference type="GO" id="GO:0030943">
    <property type="term" value="F:mitochondrion targeting sequence binding"/>
    <property type="evidence" value="ECO:0007669"/>
    <property type="project" value="TreeGrafter"/>
</dbReference>
<evidence type="ECO:0000256" key="6">
    <source>
        <dbReference type="ARBA" id="ARBA00022927"/>
    </source>
</evidence>
<evidence type="ECO:0000256" key="9">
    <source>
        <dbReference type="ARBA" id="ARBA00023136"/>
    </source>
</evidence>
<dbReference type="OrthoDB" id="2154253at2759"/>
<dbReference type="InterPro" id="IPR023392">
    <property type="entry name" value="Tom20_dom_sf"/>
</dbReference>
<dbReference type="GO" id="GO:0006605">
    <property type="term" value="P:protein targeting"/>
    <property type="evidence" value="ECO:0007669"/>
    <property type="project" value="InterPro"/>
</dbReference>
<dbReference type="GO" id="GO:0006886">
    <property type="term" value="P:intracellular protein transport"/>
    <property type="evidence" value="ECO:0007669"/>
    <property type="project" value="InterPro"/>
</dbReference>
<evidence type="ECO:0000256" key="10">
    <source>
        <dbReference type="SAM" id="Phobius"/>
    </source>
</evidence>
<organism evidence="11 12">
    <name type="scientific">Cinara cedri</name>
    <dbReference type="NCBI Taxonomy" id="506608"/>
    <lineage>
        <taxon>Eukaryota</taxon>
        <taxon>Metazoa</taxon>
        <taxon>Ecdysozoa</taxon>
        <taxon>Arthropoda</taxon>
        <taxon>Hexapoda</taxon>
        <taxon>Insecta</taxon>
        <taxon>Pterygota</taxon>
        <taxon>Neoptera</taxon>
        <taxon>Paraneoptera</taxon>
        <taxon>Hemiptera</taxon>
        <taxon>Sternorrhyncha</taxon>
        <taxon>Aphidomorpha</taxon>
        <taxon>Aphidoidea</taxon>
        <taxon>Aphididae</taxon>
        <taxon>Lachninae</taxon>
        <taxon>Cinara</taxon>
    </lineage>
</organism>
<keyword evidence="12" id="KW-1185">Reference proteome</keyword>
<evidence type="ECO:0000313" key="11">
    <source>
        <dbReference type="EMBL" id="VVC43953.1"/>
    </source>
</evidence>
<dbReference type="PANTHER" id="PTHR12430:SF0">
    <property type="entry name" value="TRANSLOCASE OF OUTER MITOCHONDRIAL MEMBRANE 20"/>
    <property type="match status" value="1"/>
</dbReference>
<dbReference type="SUPFAM" id="SSF47157">
    <property type="entry name" value="Mitochondrial import receptor subunit Tom20"/>
    <property type="match status" value="1"/>
</dbReference>
<dbReference type="GO" id="GO:0008320">
    <property type="term" value="F:protein transmembrane transporter activity"/>
    <property type="evidence" value="ECO:0007669"/>
    <property type="project" value="TreeGrafter"/>
</dbReference>
<comment type="subcellular location">
    <subcellularLocation>
        <location evidence="1">Mitochondrion outer membrane</location>
        <topology evidence="1">Single-pass membrane protein</topology>
    </subcellularLocation>
</comment>
<dbReference type="GO" id="GO:0016031">
    <property type="term" value="P:tRNA import into mitochondrion"/>
    <property type="evidence" value="ECO:0007669"/>
    <property type="project" value="TreeGrafter"/>
</dbReference>
<evidence type="ECO:0000256" key="4">
    <source>
        <dbReference type="ARBA" id="ARBA00022692"/>
    </source>
</evidence>
<sequence length="144" mass="16709">MSGLLLSFTGCSVFMVVAVLSYYMYCLDKKRISDPCYKSKVEANRNMKKQQEAIKLKHRMLIFPKSNDMKDIKRFVFQEIDKAEECMLRENYDKAVEHFANGLSLIEDNGKLLNNLGETLPSKMFGEIEKQIQEIKKMLPIINS</sequence>
<keyword evidence="11" id="KW-0675">Receptor</keyword>
<evidence type="ECO:0000256" key="3">
    <source>
        <dbReference type="ARBA" id="ARBA00022448"/>
    </source>
</evidence>
<evidence type="ECO:0000256" key="1">
    <source>
        <dbReference type="ARBA" id="ARBA00004572"/>
    </source>
</evidence>
<accession>A0A5E4NJS2</accession>
<dbReference type="EMBL" id="CABPRJ010002374">
    <property type="protein sequence ID" value="VVC43953.1"/>
    <property type="molecule type" value="Genomic_DNA"/>
</dbReference>
<dbReference type="Proteomes" id="UP000325440">
    <property type="component" value="Unassembled WGS sequence"/>
</dbReference>
<keyword evidence="7 10" id="KW-1133">Transmembrane helix</keyword>
<keyword evidence="8" id="KW-0496">Mitochondrion</keyword>
<keyword evidence="9 10" id="KW-0472">Membrane</keyword>
<reference evidence="11 12" key="1">
    <citation type="submission" date="2019-08" db="EMBL/GenBank/DDBJ databases">
        <authorList>
            <person name="Alioto T."/>
            <person name="Alioto T."/>
            <person name="Gomez Garrido J."/>
        </authorList>
    </citation>
    <scope>NUCLEOTIDE SEQUENCE [LARGE SCALE GENOMIC DNA]</scope>
</reference>
<feature type="transmembrane region" description="Helical" evidence="10">
    <location>
        <begin position="6"/>
        <end position="25"/>
    </location>
</feature>